<organism evidence="1">
    <name type="scientific">freshwater metagenome</name>
    <dbReference type="NCBI Taxonomy" id="449393"/>
    <lineage>
        <taxon>unclassified sequences</taxon>
        <taxon>metagenomes</taxon>
        <taxon>ecological metagenomes</taxon>
    </lineage>
</organism>
<gene>
    <name evidence="1" type="ORF">UFOPK2579_02029</name>
</gene>
<name>A0A6J6RCY8_9ZZZZ</name>
<evidence type="ECO:0000313" key="1">
    <source>
        <dbReference type="EMBL" id="CAB4721757.1"/>
    </source>
</evidence>
<reference evidence="1" key="1">
    <citation type="submission" date="2020-05" db="EMBL/GenBank/DDBJ databases">
        <authorList>
            <person name="Chiriac C."/>
            <person name="Salcher M."/>
            <person name="Ghai R."/>
            <person name="Kavagutti S V."/>
        </authorList>
    </citation>
    <scope>NUCLEOTIDE SEQUENCE</scope>
</reference>
<accession>A0A6J6RCY8</accession>
<protein>
    <submittedName>
        <fullName evidence="1">Unannotated protein</fullName>
    </submittedName>
</protein>
<proteinExistence type="predicted"/>
<dbReference type="EMBL" id="CAEZXR010000268">
    <property type="protein sequence ID" value="CAB4721757.1"/>
    <property type="molecule type" value="Genomic_DNA"/>
</dbReference>
<sequence length="390" mass="41058">MPISISGLSADRVAQLRQLDHTWSLGGMLASARTTGTAQAADAGSADIVAGGNLAASLSYGDISFAGVGTATTVCDGKVVGFGHPFQFLGATSLGLHPADAVYVQPDSLGAPFKLANIAPVVGSITQDRRTGLTGVFGTLPDVSTVTSTVTYGARERTGSTDVYFERALPDIGFSQLFANHDRVLDAAIPGSDDTSWTITGTDGDGEAFTISYADSYVSDYDIAYESAGDLANTLYALSQLEDVSVTSVVADSAVDDDHDPYRITGLQQQVRGKWVTVKTARVDAGDRLVLRAVLTNEAGTTYAPYSVQIPRGARSGQLQVTGGQRDYFYLRKVTSVADVQKGLAGAVRNDEVSFELRLAGKGVKRQQRTDVGPLDTVVDGSKRLTVVVR</sequence>
<dbReference type="AlphaFoldDB" id="A0A6J6RCY8"/>